<dbReference type="AlphaFoldDB" id="A0A9P4NXL3"/>
<feature type="region of interest" description="Disordered" evidence="1">
    <location>
        <begin position="22"/>
        <end position="55"/>
    </location>
</feature>
<evidence type="ECO:0000256" key="1">
    <source>
        <dbReference type="SAM" id="MobiDB-lite"/>
    </source>
</evidence>
<reference evidence="2" key="1">
    <citation type="journal article" date="2020" name="Stud. Mycol.">
        <title>101 Dothideomycetes genomes: a test case for predicting lifestyles and emergence of pathogens.</title>
        <authorList>
            <person name="Haridas S."/>
            <person name="Albert R."/>
            <person name="Binder M."/>
            <person name="Bloem J."/>
            <person name="Labutti K."/>
            <person name="Salamov A."/>
            <person name="Andreopoulos B."/>
            <person name="Baker S."/>
            <person name="Barry K."/>
            <person name="Bills G."/>
            <person name="Bluhm B."/>
            <person name="Cannon C."/>
            <person name="Castanera R."/>
            <person name="Culley D."/>
            <person name="Daum C."/>
            <person name="Ezra D."/>
            <person name="Gonzalez J."/>
            <person name="Henrissat B."/>
            <person name="Kuo A."/>
            <person name="Liang C."/>
            <person name="Lipzen A."/>
            <person name="Lutzoni F."/>
            <person name="Magnuson J."/>
            <person name="Mondo S."/>
            <person name="Nolan M."/>
            <person name="Ohm R."/>
            <person name="Pangilinan J."/>
            <person name="Park H.-J."/>
            <person name="Ramirez L."/>
            <person name="Alfaro M."/>
            <person name="Sun H."/>
            <person name="Tritt A."/>
            <person name="Yoshinaga Y."/>
            <person name="Zwiers L.-H."/>
            <person name="Turgeon B."/>
            <person name="Goodwin S."/>
            <person name="Spatafora J."/>
            <person name="Crous P."/>
            <person name="Grigoriev I."/>
        </authorList>
    </citation>
    <scope>NUCLEOTIDE SEQUENCE</scope>
    <source>
        <strain evidence="2">CBS 130266</strain>
    </source>
</reference>
<accession>A0A9P4NXL3</accession>
<evidence type="ECO:0000313" key="2">
    <source>
        <dbReference type="EMBL" id="KAF2434275.1"/>
    </source>
</evidence>
<gene>
    <name evidence="2" type="ORF">EJ08DRAFT_693817</name>
</gene>
<dbReference type="Proteomes" id="UP000800235">
    <property type="component" value="Unassembled WGS sequence"/>
</dbReference>
<sequence>MSFTSGKHDGFSALPNAQHVYSTSKLSPAPTSCSSKANSQAPAETPNAVPESSPSVIINESPEITSFEADDRPTLHLNKKQLMSPSKPIIKSPLETFNAVPEPGPSIIINGSPEITSFKIGDRPTVYLPKAPSIAFPKSILMLPHWDPEMELSLGPSVPYFGNGPRPTSQSENVIADLLATPRRYASDELHRIRGRTEAWPERHPRVEARIFTALLALQKRMVFSKEKIDFIEANSEDDLEDDSVVAQNHDKTTPLLPVYSSSVDSPKLAEVADHGWEPNDPQLWQSPILLDDKDEWVIQDDDVSVEGDLLEVGLQEAEWTFATRKKPTKPTHIPHPPLPLSTYRLSERSYPLGTVIQCMWAEMLVPDRIHGTKYAGQWAYGTPYGGMHAKNRYSVVFSDQPADRIFKTWPITLHGQNAMSESTEEFRANHAIMGPLREDQVNNTPYRPIEMVDGLRPIDQGAWIWFTRSQHVKYVCRVKVIGRLKPADFELLRQKYREASGQGMEYPSW</sequence>
<feature type="compositionally biased region" description="Polar residues" evidence="1">
    <location>
        <begin position="22"/>
        <end position="42"/>
    </location>
</feature>
<comment type="caution">
    <text evidence="2">The sequence shown here is derived from an EMBL/GenBank/DDBJ whole genome shotgun (WGS) entry which is preliminary data.</text>
</comment>
<dbReference type="EMBL" id="MU007017">
    <property type="protein sequence ID" value="KAF2434275.1"/>
    <property type="molecule type" value="Genomic_DNA"/>
</dbReference>
<keyword evidence="3" id="KW-1185">Reference proteome</keyword>
<protein>
    <submittedName>
        <fullName evidence="2">Uncharacterized protein</fullName>
    </submittedName>
</protein>
<evidence type="ECO:0000313" key="3">
    <source>
        <dbReference type="Proteomes" id="UP000800235"/>
    </source>
</evidence>
<name>A0A9P4NXL3_9PEZI</name>
<organism evidence="2 3">
    <name type="scientific">Tothia fuscella</name>
    <dbReference type="NCBI Taxonomy" id="1048955"/>
    <lineage>
        <taxon>Eukaryota</taxon>
        <taxon>Fungi</taxon>
        <taxon>Dikarya</taxon>
        <taxon>Ascomycota</taxon>
        <taxon>Pezizomycotina</taxon>
        <taxon>Dothideomycetes</taxon>
        <taxon>Pleosporomycetidae</taxon>
        <taxon>Venturiales</taxon>
        <taxon>Cylindrosympodiaceae</taxon>
        <taxon>Tothia</taxon>
    </lineage>
</organism>
<proteinExistence type="predicted"/>